<keyword evidence="10" id="KW-1185">Reference proteome</keyword>
<evidence type="ECO:0000256" key="1">
    <source>
        <dbReference type="ARBA" id="ARBA00004613"/>
    </source>
</evidence>
<dbReference type="InterPro" id="IPR002544">
    <property type="entry name" value="FMRFamid-related_peptide-like"/>
</dbReference>
<feature type="signal peptide" evidence="8">
    <location>
        <begin position="1"/>
        <end position="20"/>
    </location>
</feature>
<organism evidence="9 10">
    <name type="scientific">Caenorhabditis auriculariae</name>
    <dbReference type="NCBI Taxonomy" id="2777116"/>
    <lineage>
        <taxon>Eukaryota</taxon>
        <taxon>Metazoa</taxon>
        <taxon>Ecdysozoa</taxon>
        <taxon>Nematoda</taxon>
        <taxon>Chromadorea</taxon>
        <taxon>Rhabditida</taxon>
        <taxon>Rhabditina</taxon>
        <taxon>Rhabditomorpha</taxon>
        <taxon>Rhabditoidea</taxon>
        <taxon>Rhabditidae</taxon>
        <taxon>Peloderinae</taxon>
        <taxon>Caenorhabditis</taxon>
    </lineage>
</organism>
<dbReference type="InterPro" id="IPR051041">
    <property type="entry name" value="FMRFamide-related_np"/>
</dbReference>
<dbReference type="EMBL" id="CAJGYM010000013">
    <property type="protein sequence ID" value="CAD6190058.1"/>
    <property type="molecule type" value="Genomic_DNA"/>
</dbReference>
<evidence type="ECO:0000256" key="2">
    <source>
        <dbReference type="ARBA" id="ARBA00006356"/>
    </source>
</evidence>
<evidence type="ECO:0000256" key="7">
    <source>
        <dbReference type="ARBA" id="ARBA00023320"/>
    </source>
</evidence>
<keyword evidence="4" id="KW-0165">Cleavage on pair of basic residues</keyword>
<dbReference type="Pfam" id="PF01581">
    <property type="entry name" value="FARP"/>
    <property type="match status" value="5"/>
</dbReference>
<comment type="caution">
    <text evidence="9">The sequence shown here is derived from an EMBL/GenBank/DDBJ whole genome shotgun (WGS) entry which is preliminary data.</text>
</comment>
<feature type="chain" id="PRO_5035756891" evidence="8">
    <location>
        <begin position="21"/>
        <end position="183"/>
    </location>
</feature>
<keyword evidence="6" id="KW-0027">Amidation</keyword>
<evidence type="ECO:0000313" key="9">
    <source>
        <dbReference type="EMBL" id="CAD6190058.1"/>
    </source>
</evidence>
<keyword evidence="7" id="KW-0527">Neuropeptide</keyword>
<dbReference type="PANTHER" id="PTHR20986:SF14">
    <property type="entry name" value="FMRFAMIDE-LIKE NEUROPEPTIDES 6"/>
    <property type="match status" value="1"/>
</dbReference>
<dbReference type="AlphaFoldDB" id="A0A8S1H5K8"/>
<evidence type="ECO:0000256" key="8">
    <source>
        <dbReference type="SAM" id="SignalP"/>
    </source>
</evidence>
<proteinExistence type="inferred from homology"/>
<evidence type="ECO:0000313" key="10">
    <source>
        <dbReference type="Proteomes" id="UP000835052"/>
    </source>
</evidence>
<evidence type="ECO:0000256" key="6">
    <source>
        <dbReference type="ARBA" id="ARBA00022815"/>
    </source>
</evidence>
<gene>
    <name evidence="9" type="ORF">CAUJ_LOCUS5977</name>
</gene>
<protein>
    <submittedName>
        <fullName evidence="9">Uncharacterized protein</fullName>
    </submittedName>
</protein>
<keyword evidence="3" id="KW-0964">Secreted</keyword>
<reference evidence="9" key="1">
    <citation type="submission" date="2020-10" db="EMBL/GenBank/DDBJ databases">
        <authorList>
            <person name="Kikuchi T."/>
        </authorList>
    </citation>
    <scope>NUCLEOTIDE SEQUENCE</scope>
    <source>
        <strain evidence="9">NKZ352</strain>
    </source>
</reference>
<evidence type="ECO:0000256" key="4">
    <source>
        <dbReference type="ARBA" id="ARBA00022685"/>
    </source>
</evidence>
<dbReference type="GO" id="GO:0005576">
    <property type="term" value="C:extracellular region"/>
    <property type="evidence" value="ECO:0007669"/>
    <property type="project" value="UniProtKB-SubCell"/>
</dbReference>
<sequence>MMSRGLLACSALVLISFVAAQESDSQAREMEKRKSAYMRFGRSDGGLSYEKRKSAYMRFGKRSAFEEDPFEEPQEVAGDVSKRKSAYMRFGKRSTEPVDDQDLAAVKRKSAYMRFGKRSGDESSLGAFEGDDHEMYKRKSAYMRSSLFRLFWYLHSEKRSMLETPEDDHEMLKRKSAYMRFGK</sequence>
<evidence type="ECO:0000256" key="3">
    <source>
        <dbReference type="ARBA" id="ARBA00022525"/>
    </source>
</evidence>
<evidence type="ECO:0000256" key="5">
    <source>
        <dbReference type="ARBA" id="ARBA00022729"/>
    </source>
</evidence>
<name>A0A8S1H5K8_9PELO</name>
<dbReference type="PANTHER" id="PTHR20986">
    <property type="entry name" value="FMRFAMIDE-RELATED PEPTIDES"/>
    <property type="match status" value="1"/>
</dbReference>
<comment type="subcellular location">
    <subcellularLocation>
        <location evidence="1">Secreted</location>
    </subcellularLocation>
</comment>
<dbReference type="OrthoDB" id="5813613at2759"/>
<keyword evidence="5 8" id="KW-0732">Signal</keyword>
<accession>A0A8S1H5K8</accession>
<dbReference type="GO" id="GO:0007218">
    <property type="term" value="P:neuropeptide signaling pathway"/>
    <property type="evidence" value="ECO:0007669"/>
    <property type="project" value="UniProtKB-KW"/>
</dbReference>
<comment type="similarity">
    <text evidence="2">Belongs to the FARP (FMRFamide related peptide) family.</text>
</comment>
<dbReference type="Proteomes" id="UP000835052">
    <property type="component" value="Unassembled WGS sequence"/>
</dbReference>